<feature type="transmembrane region" description="Helical" evidence="6">
    <location>
        <begin position="46"/>
        <end position="66"/>
    </location>
</feature>
<feature type="transmembrane region" description="Helical" evidence="6">
    <location>
        <begin position="12"/>
        <end position="34"/>
    </location>
</feature>
<dbReference type="CTD" id="33734"/>
<keyword evidence="2" id="KW-0762">Sugar transport</keyword>
<keyword evidence="5 6" id="KW-0472">Membrane</keyword>
<dbReference type="InterPro" id="IPR007271">
    <property type="entry name" value="Nuc_sug_transpt"/>
</dbReference>
<evidence type="ECO:0000256" key="5">
    <source>
        <dbReference type="ARBA" id="ARBA00023136"/>
    </source>
</evidence>
<proteinExistence type="predicted"/>
<feature type="transmembrane region" description="Helical" evidence="6">
    <location>
        <begin position="234"/>
        <end position="256"/>
    </location>
</feature>
<evidence type="ECO:0000256" key="3">
    <source>
        <dbReference type="ARBA" id="ARBA00022692"/>
    </source>
</evidence>
<dbReference type="Proteomes" id="UP000515162">
    <property type="component" value="Chromosome 2L"/>
</dbReference>
<organism evidence="7 8">
    <name type="scientific">Drosophila mauritiana</name>
    <name type="common">Fruit fly</name>
    <dbReference type="NCBI Taxonomy" id="7226"/>
    <lineage>
        <taxon>Eukaryota</taxon>
        <taxon>Metazoa</taxon>
        <taxon>Ecdysozoa</taxon>
        <taxon>Arthropoda</taxon>
        <taxon>Hexapoda</taxon>
        <taxon>Insecta</taxon>
        <taxon>Pterygota</taxon>
        <taxon>Neoptera</taxon>
        <taxon>Endopterygota</taxon>
        <taxon>Diptera</taxon>
        <taxon>Brachycera</taxon>
        <taxon>Muscomorpha</taxon>
        <taxon>Ephydroidea</taxon>
        <taxon>Drosophilidae</taxon>
        <taxon>Drosophila</taxon>
        <taxon>Sophophora</taxon>
    </lineage>
</organism>
<evidence type="ECO:0000256" key="4">
    <source>
        <dbReference type="ARBA" id="ARBA00022989"/>
    </source>
</evidence>
<name>A0A6P8L6Q8_DROMA</name>
<feature type="transmembrane region" description="Helical" evidence="6">
    <location>
        <begin position="202"/>
        <end position="222"/>
    </location>
</feature>
<keyword evidence="2" id="KW-0813">Transport</keyword>
<dbReference type="PANTHER" id="PTHR10231">
    <property type="entry name" value="NUCLEOTIDE-SUGAR TRANSMEMBRANE TRANSPORTER"/>
    <property type="match status" value="1"/>
</dbReference>
<evidence type="ECO:0000256" key="1">
    <source>
        <dbReference type="ARBA" id="ARBA00004141"/>
    </source>
</evidence>
<comment type="subcellular location">
    <subcellularLocation>
        <location evidence="1">Membrane</location>
        <topology evidence="1">Multi-pass membrane protein</topology>
    </subcellularLocation>
</comment>
<feature type="transmembrane region" description="Helical" evidence="6">
    <location>
        <begin position="303"/>
        <end position="323"/>
    </location>
</feature>
<dbReference type="RefSeq" id="XP_033173677.1">
    <property type="nucleotide sequence ID" value="XM_033317786.1"/>
</dbReference>
<feature type="transmembrane region" description="Helical" evidence="6">
    <location>
        <begin position="276"/>
        <end position="296"/>
    </location>
</feature>
<dbReference type="GO" id="GO:0000139">
    <property type="term" value="C:Golgi membrane"/>
    <property type="evidence" value="ECO:0007669"/>
    <property type="project" value="InterPro"/>
</dbReference>
<evidence type="ECO:0000313" key="8">
    <source>
        <dbReference type="RefSeq" id="XP_033173677.1"/>
    </source>
</evidence>
<evidence type="ECO:0000256" key="2">
    <source>
        <dbReference type="ARBA" id="ARBA00022597"/>
    </source>
</evidence>
<sequence length="388" mass="43506">MSTNWRELFPTKLTFVIFLLYMSLFIGQGIFVTASQESNNSYGYNTVTVVLLTEVFKLIVSTCLYCRDNNLRSLVRDVQKDRNVLGLYMVPAFLYCLYNNLAFVNLATFDPTTYYLLLQLRVVVTGILFQIIFKKYLSQRQWISLILLTLGCMMKQVDFGSFYSDANDDSESAAIQQQLQSHNKTTAAGTNAHGKNMSGFDFSLSAVFILAQTICSCLAGVYNEYLLKDKGADVNIFVQNVFMYLDSIVCNAVILLLRGELIDAFSPQNLASIMRFSVLIIIVNNAAIGIVTSFFLKYMNSILKTFASALELLFTAVLCYFLFSIPIYMNTALAIAVVSYAIYLYTQSPVVNIGKVRPLSTLSDATTKSTDKRKLLDEEAAESDLDMV</sequence>
<dbReference type="PIRSF" id="PIRSF005799">
    <property type="entry name" value="UDP-gal_transpt"/>
    <property type="match status" value="1"/>
</dbReference>
<evidence type="ECO:0000256" key="6">
    <source>
        <dbReference type="SAM" id="Phobius"/>
    </source>
</evidence>
<feature type="transmembrane region" description="Helical" evidence="6">
    <location>
        <begin position="329"/>
        <end position="346"/>
    </location>
</feature>
<protein>
    <submittedName>
        <fullName evidence="8">UDP-galactose transporter senju</fullName>
    </submittedName>
</protein>
<dbReference type="Pfam" id="PF04142">
    <property type="entry name" value="Nuc_sug_transp"/>
    <property type="match status" value="1"/>
</dbReference>
<keyword evidence="4 6" id="KW-1133">Transmembrane helix</keyword>
<keyword evidence="3 6" id="KW-0812">Transmembrane</keyword>
<keyword evidence="7" id="KW-1185">Reference proteome</keyword>
<dbReference type="GeneID" id="117150751"/>
<evidence type="ECO:0000313" key="7">
    <source>
        <dbReference type="Proteomes" id="UP000515162"/>
    </source>
</evidence>
<accession>A0A6P8L6Q8</accession>
<gene>
    <name evidence="8" type="primary">LOC117150751</name>
</gene>
<dbReference type="GO" id="GO:0015165">
    <property type="term" value="F:pyrimidine nucleotide-sugar transmembrane transporter activity"/>
    <property type="evidence" value="ECO:0007669"/>
    <property type="project" value="InterPro"/>
</dbReference>
<feature type="transmembrane region" description="Helical" evidence="6">
    <location>
        <begin position="145"/>
        <end position="163"/>
    </location>
</feature>
<reference evidence="8" key="1">
    <citation type="submission" date="2025-08" db="UniProtKB">
        <authorList>
            <consortium name="RefSeq"/>
        </authorList>
    </citation>
    <scope>IDENTIFICATION</scope>
    <source>
        <strain evidence="8">Mau12</strain>
        <tissue evidence="8">Whole Body</tissue>
    </source>
</reference>
<feature type="transmembrane region" description="Helical" evidence="6">
    <location>
        <begin position="114"/>
        <end position="133"/>
    </location>
</feature>
<feature type="transmembrane region" description="Helical" evidence="6">
    <location>
        <begin position="87"/>
        <end position="108"/>
    </location>
</feature>
<dbReference type="AlphaFoldDB" id="A0A6P8L6Q8"/>